<dbReference type="InterPro" id="IPR011990">
    <property type="entry name" value="TPR-like_helical_dom_sf"/>
</dbReference>
<evidence type="ECO:0000256" key="5">
    <source>
        <dbReference type="ARBA" id="ARBA00022679"/>
    </source>
</evidence>
<dbReference type="InterPro" id="IPR044421">
    <property type="entry name" value="SMYD4_SET"/>
</dbReference>
<dbReference type="Pfam" id="PF00856">
    <property type="entry name" value="SET"/>
    <property type="match status" value="1"/>
</dbReference>
<dbReference type="Gene3D" id="2.170.270.10">
    <property type="entry name" value="SET domain"/>
    <property type="match status" value="1"/>
</dbReference>
<feature type="domain" description="MYND-type" evidence="17">
    <location>
        <begin position="326"/>
        <end position="365"/>
    </location>
</feature>
<keyword evidence="4" id="KW-0489">Methyltransferase</keyword>
<evidence type="ECO:0000259" key="16">
    <source>
        <dbReference type="PROSITE" id="PS50280"/>
    </source>
</evidence>
<dbReference type="SUPFAM" id="SSF144232">
    <property type="entry name" value="HIT/MYND zinc finger-like"/>
    <property type="match status" value="1"/>
</dbReference>
<evidence type="ECO:0000256" key="3">
    <source>
        <dbReference type="ARBA" id="ARBA00022490"/>
    </source>
</evidence>
<feature type="domain" description="SET" evidence="16">
    <location>
        <begin position="276"/>
        <end position="567"/>
    </location>
</feature>
<evidence type="ECO:0000256" key="12">
    <source>
        <dbReference type="ARBA" id="ARBA00093423"/>
    </source>
</evidence>
<sequence>MGEAPCFQELFANLITKLKELDKVMEVSSHFGPDRSLEEMFSYLWGLDEAQFYLKPTLFHLGKSDAESERLRAEGNRFYQRKFFDKALKLYNLSIMSASHPKLPLMKRDINIIIKNPDILEAFETSNEDSYRSLALGYANRSAVLFELGQHKKCINDITMALRYGYPKLLHSKLAERAAKCLIALKRGEEAKHLLRSSLQALNAISLDETKTRASRDALHQLLQQCQDEGGVNSLPLEPECLGTSSCFSSAAKHQLLFTYKTPEPPELLYRHPTIPSLSSAVSLAFSSTQGRFLLAERSISPGEVLVIEEGYSRVLQLDSSLRTHCSGCLARCLTPLPCPSCSKVIFCSSECQARGIASYHGQECKVIPSLTALDMGKNSVLAIRLLIQTSYLHLKNMIPVFLTEAEKCPPEALGFNGEGIYDSSDYRTIYHLVTNRESRSVSDLFKRCAMALILTKLLQESEQFFVNAMGEPFTPTHDDIMLAGCTLFLHMMNLPCNAHSITELQVDVSNYQRSSSQEIGCGAFGVLSLTNHSCNPTAARSSYGSIVVLRAIRFISQGEEVTDCYGEHYGINNTETRVAKLLQQYYFSCTCDPCKFNWPSYLGLSSKLKLKCLKCSKAINVDQGLCTKCKLNYNESSSNDVSTNVHLYNCKDIGQQIQQAVVSYDSAYNSIIEGKNSAENIQLVCDIIKLIDQYVEQPNKVYFEAQETLKHCLDRQGSCVFKKD</sequence>
<dbReference type="PROSITE" id="PS50280">
    <property type="entry name" value="SET"/>
    <property type="match status" value="1"/>
</dbReference>
<reference evidence="18 19" key="1">
    <citation type="journal article" date="2024" name="BMC Genomics">
        <title>Genome assembly of redclaw crayfish (Cherax quadricarinatus) provides insights into its immune adaptation and hypoxia tolerance.</title>
        <authorList>
            <person name="Liu Z."/>
            <person name="Zheng J."/>
            <person name="Li H."/>
            <person name="Fang K."/>
            <person name="Wang S."/>
            <person name="He J."/>
            <person name="Zhou D."/>
            <person name="Weng S."/>
            <person name="Chi M."/>
            <person name="Gu Z."/>
            <person name="He J."/>
            <person name="Li F."/>
            <person name="Wang M."/>
        </authorList>
    </citation>
    <scope>NUCLEOTIDE SEQUENCE [LARGE SCALE GENOMIC DNA]</scope>
    <source>
        <strain evidence="18">ZL_2023a</strain>
    </source>
</reference>
<dbReference type="GO" id="GO:0032259">
    <property type="term" value="P:methylation"/>
    <property type="evidence" value="ECO:0007669"/>
    <property type="project" value="UniProtKB-KW"/>
</dbReference>
<dbReference type="GO" id="GO:0008170">
    <property type="term" value="F:N-methyltransferase activity"/>
    <property type="evidence" value="ECO:0007669"/>
    <property type="project" value="UniProtKB-ARBA"/>
</dbReference>
<accession>A0AAW0X6V7</accession>
<dbReference type="GO" id="GO:0005634">
    <property type="term" value="C:nucleus"/>
    <property type="evidence" value="ECO:0007669"/>
    <property type="project" value="UniProtKB-SubCell"/>
</dbReference>
<dbReference type="GO" id="GO:0042826">
    <property type="term" value="F:histone deacetylase binding"/>
    <property type="evidence" value="ECO:0007669"/>
    <property type="project" value="TreeGrafter"/>
</dbReference>
<dbReference type="GO" id="GO:0008757">
    <property type="term" value="F:S-adenosylmethionine-dependent methyltransferase activity"/>
    <property type="evidence" value="ECO:0007669"/>
    <property type="project" value="UniProtKB-ARBA"/>
</dbReference>
<keyword evidence="8 15" id="KW-0863">Zinc-finger</keyword>
<evidence type="ECO:0000256" key="4">
    <source>
        <dbReference type="ARBA" id="ARBA00022603"/>
    </source>
</evidence>
<evidence type="ECO:0000256" key="10">
    <source>
        <dbReference type="ARBA" id="ARBA00023242"/>
    </source>
</evidence>
<dbReference type="InterPro" id="IPR052097">
    <property type="entry name" value="SET-MYND_domain_protein"/>
</dbReference>
<keyword evidence="9" id="KW-0862">Zinc</keyword>
<dbReference type="PANTHER" id="PTHR46165:SF2">
    <property type="entry name" value="SET AND MYND DOMAIN-CONTAINING PROTEIN 4"/>
    <property type="match status" value="1"/>
</dbReference>
<evidence type="ECO:0000313" key="19">
    <source>
        <dbReference type="Proteomes" id="UP001445076"/>
    </source>
</evidence>
<dbReference type="Pfam" id="PF01753">
    <property type="entry name" value="zf-MYND"/>
    <property type="match status" value="1"/>
</dbReference>
<evidence type="ECO:0000256" key="11">
    <source>
        <dbReference type="ARBA" id="ARBA00048985"/>
    </source>
</evidence>
<comment type="catalytic activity">
    <reaction evidence="11">
        <text>L-lysyl-[protein] + S-adenosyl-L-methionine = N(6)-methyl-L-lysyl-[protein] + S-adenosyl-L-homocysteine + H(+)</text>
        <dbReference type="Rhea" id="RHEA:51736"/>
        <dbReference type="Rhea" id="RHEA-COMP:9752"/>
        <dbReference type="Rhea" id="RHEA-COMP:13053"/>
        <dbReference type="ChEBI" id="CHEBI:15378"/>
        <dbReference type="ChEBI" id="CHEBI:29969"/>
        <dbReference type="ChEBI" id="CHEBI:57856"/>
        <dbReference type="ChEBI" id="CHEBI:59789"/>
        <dbReference type="ChEBI" id="CHEBI:61929"/>
    </reaction>
</comment>
<gene>
    <name evidence="18" type="ORF">OTU49_003049</name>
</gene>
<dbReference type="PANTHER" id="PTHR46165">
    <property type="entry name" value="SET AND MYND DOMAIN-CONTAINING PROTEIN 4"/>
    <property type="match status" value="1"/>
</dbReference>
<dbReference type="SUPFAM" id="SSF82199">
    <property type="entry name" value="SET domain"/>
    <property type="match status" value="1"/>
</dbReference>
<evidence type="ECO:0000259" key="17">
    <source>
        <dbReference type="PROSITE" id="PS50865"/>
    </source>
</evidence>
<protein>
    <recommendedName>
        <fullName evidence="13">Protein-lysine N-methyltransferase SMYD4</fullName>
    </recommendedName>
    <alternativeName>
        <fullName evidence="14">SET and MYND domain-containing protein 4</fullName>
    </alternativeName>
</protein>
<keyword evidence="7" id="KW-0479">Metal-binding</keyword>
<keyword evidence="5" id="KW-0808">Transferase</keyword>
<dbReference type="Proteomes" id="UP001445076">
    <property type="component" value="Unassembled WGS sequence"/>
</dbReference>
<dbReference type="Gene3D" id="1.10.220.160">
    <property type="match status" value="1"/>
</dbReference>
<proteinExistence type="predicted"/>
<dbReference type="Gene3D" id="1.25.40.10">
    <property type="entry name" value="Tetratricopeptide repeat domain"/>
    <property type="match status" value="1"/>
</dbReference>
<dbReference type="EMBL" id="JARKIK010000034">
    <property type="protein sequence ID" value="KAK8740117.1"/>
    <property type="molecule type" value="Genomic_DNA"/>
</dbReference>
<dbReference type="InterPro" id="IPR046341">
    <property type="entry name" value="SET_dom_sf"/>
</dbReference>
<evidence type="ECO:0000256" key="15">
    <source>
        <dbReference type="PROSITE-ProRule" id="PRU00134"/>
    </source>
</evidence>
<evidence type="ECO:0000256" key="9">
    <source>
        <dbReference type="ARBA" id="ARBA00022833"/>
    </source>
</evidence>
<keyword evidence="19" id="KW-1185">Reference proteome</keyword>
<comment type="subcellular location">
    <subcellularLocation>
        <location evidence="2">Cytoplasm</location>
    </subcellularLocation>
    <subcellularLocation>
        <location evidence="1">Nucleus</location>
    </subcellularLocation>
</comment>
<dbReference type="PROSITE" id="PS50865">
    <property type="entry name" value="ZF_MYND_2"/>
    <property type="match status" value="1"/>
</dbReference>
<dbReference type="InterPro" id="IPR001214">
    <property type="entry name" value="SET_dom"/>
</dbReference>
<name>A0AAW0X6V7_CHEQU</name>
<keyword evidence="3" id="KW-0963">Cytoplasm</keyword>
<evidence type="ECO:0000256" key="7">
    <source>
        <dbReference type="ARBA" id="ARBA00022723"/>
    </source>
</evidence>
<dbReference type="Gene3D" id="6.10.140.2220">
    <property type="match status" value="1"/>
</dbReference>
<dbReference type="GO" id="GO:0008276">
    <property type="term" value="F:protein methyltransferase activity"/>
    <property type="evidence" value="ECO:0007669"/>
    <property type="project" value="UniProtKB-ARBA"/>
</dbReference>
<evidence type="ECO:0000256" key="1">
    <source>
        <dbReference type="ARBA" id="ARBA00004123"/>
    </source>
</evidence>
<evidence type="ECO:0000256" key="6">
    <source>
        <dbReference type="ARBA" id="ARBA00022691"/>
    </source>
</evidence>
<evidence type="ECO:0000256" key="8">
    <source>
        <dbReference type="ARBA" id="ARBA00022771"/>
    </source>
</evidence>
<dbReference type="GO" id="GO:0008270">
    <property type="term" value="F:zinc ion binding"/>
    <property type="evidence" value="ECO:0007669"/>
    <property type="project" value="UniProtKB-KW"/>
</dbReference>
<organism evidence="18 19">
    <name type="scientific">Cherax quadricarinatus</name>
    <name type="common">Australian red claw crayfish</name>
    <dbReference type="NCBI Taxonomy" id="27406"/>
    <lineage>
        <taxon>Eukaryota</taxon>
        <taxon>Metazoa</taxon>
        <taxon>Ecdysozoa</taxon>
        <taxon>Arthropoda</taxon>
        <taxon>Crustacea</taxon>
        <taxon>Multicrustacea</taxon>
        <taxon>Malacostraca</taxon>
        <taxon>Eumalacostraca</taxon>
        <taxon>Eucarida</taxon>
        <taxon>Decapoda</taxon>
        <taxon>Pleocyemata</taxon>
        <taxon>Astacidea</taxon>
        <taxon>Parastacoidea</taxon>
        <taxon>Parastacidae</taxon>
        <taxon>Cherax</taxon>
    </lineage>
</organism>
<evidence type="ECO:0000256" key="13">
    <source>
        <dbReference type="ARBA" id="ARBA00093635"/>
    </source>
</evidence>
<dbReference type="InterPro" id="IPR002893">
    <property type="entry name" value="Znf_MYND"/>
</dbReference>
<evidence type="ECO:0000313" key="18">
    <source>
        <dbReference type="EMBL" id="KAK8740117.1"/>
    </source>
</evidence>
<evidence type="ECO:0000256" key="14">
    <source>
        <dbReference type="ARBA" id="ARBA00093680"/>
    </source>
</evidence>
<comment type="function">
    <text evidence="12">Protein-lysine N-methyltransferase. Monomethylates PRMT5, modulating its transcriptional activity. May also act as a histone methyltransferase. Plays a critical role in cardiac development. Acts as a key epigenetic regulator of gene expression during cardiac development via its dual activities as a methyltransferase and negative regulator of HDAC1.</text>
</comment>
<keyword evidence="10" id="KW-0539">Nucleus</keyword>
<dbReference type="CDD" id="cd10536">
    <property type="entry name" value="SET_SMYD4"/>
    <property type="match status" value="1"/>
</dbReference>
<dbReference type="SUPFAM" id="SSF48452">
    <property type="entry name" value="TPR-like"/>
    <property type="match status" value="1"/>
</dbReference>
<dbReference type="AlphaFoldDB" id="A0AAW0X6V7"/>
<dbReference type="GO" id="GO:0005737">
    <property type="term" value="C:cytoplasm"/>
    <property type="evidence" value="ECO:0007669"/>
    <property type="project" value="UniProtKB-SubCell"/>
</dbReference>
<keyword evidence="6" id="KW-0949">S-adenosyl-L-methionine</keyword>
<evidence type="ECO:0000256" key="2">
    <source>
        <dbReference type="ARBA" id="ARBA00004496"/>
    </source>
</evidence>
<comment type="caution">
    <text evidence="18">The sequence shown here is derived from an EMBL/GenBank/DDBJ whole genome shotgun (WGS) entry which is preliminary data.</text>
</comment>